<evidence type="ECO:0000313" key="1">
    <source>
        <dbReference type="EMBL" id="OPX17896.1"/>
    </source>
</evidence>
<dbReference type="EMBL" id="MUKB01000065">
    <property type="protein sequence ID" value="OPX17896.1"/>
    <property type="molecule type" value="Genomic_DNA"/>
</dbReference>
<gene>
    <name evidence="1" type="ORF">BXT86_04055</name>
</gene>
<protein>
    <submittedName>
        <fullName evidence="1">Uncharacterized protein</fullName>
    </submittedName>
</protein>
<accession>A0A1V4QGP7</accession>
<name>A0A1V4QGP7_UNCW3</name>
<dbReference type="Proteomes" id="UP000191663">
    <property type="component" value="Unassembled WGS sequence"/>
</dbReference>
<sequence>MKNLCSKNWIIELIIIWLLLLPLAGLYGQVEIYGYFEPQYAGYLLNRNYNQTGYGKLRIDLKNTENKNVRFGADLIYLNYFGLRHWNILDFLPDEIADSIPAEMLPYYESYFNDTIYLDNAYVRLNVPKFALMIGKQQISFGTGYFANPTDQLNIKDALDPTYEQPGHNALRIEIYPVPRISITALYTPINADWQQSGKLGRVKLGLGHFDISAIAYRFWHTTTDFYTFQSATEEQTMLGADFVGELLGCGVWGEGVYNVMTDERENSYEYLVGGDYTFKNGFYTMFEYHHNSIAKDDYHNYDLNDWMRYITGEVKTISRDQLYGLTQYPITDLTTVGSMFIFSISDQSVVLAPMINSSLFENIDLTLMFNIFIGAEGKAFNHNFGNSGLLRATVYF</sequence>
<organism evidence="1 2">
    <name type="scientific">candidate division WOR-3 bacterium 4484_100</name>
    <dbReference type="NCBI Taxonomy" id="1936077"/>
    <lineage>
        <taxon>Bacteria</taxon>
        <taxon>Bacteria division WOR-3</taxon>
    </lineage>
</organism>
<reference evidence="2" key="1">
    <citation type="submission" date="2017-01" db="EMBL/GenBank/DDBJ databases">
        <title>Novel pathways for hydrocarbon cycling and metabolic interdependencies in hydrothermal sediment communities.</title>
        <authorList>
            <person name="Dombrowski N."/>
            <person name="Seitz K."/>
            <person name="Teske A."/>
            <person name="Baker B."/>
        </authorList>
    </citation>
    <scope>NUCLEOTIDE SEQUENCE [LARGE SCALE GENOMIC DNA]</scope>
</reference>
<dbReference type="AlphaFoldDB" id="A0A1V4QGP7"/>
<evidence type="ECO:0000313" key="2">
    <source>
        <dbReference type="Proteomes" id="UP000191663"/>
    </source>
</evidence>
<proteinExistence type="predicted"/>
<comment type="caution">
    <text evidence="1">The sequence shown here is derived from an EMBL/GenBank/DDBJ whole genome shotgun (WGS) entry which is preliminary data.</text>
</comment>